<feature type="domain" description="Peptidoglycan binding-like" evidence="1">
    <location>
        <begin position="163"/>
        <end position="218"/>
    </location>
</feature>
<feature type="domain" description="Peptidoglycan binding-like" evidence="1">
    <location>
        <begin position="58"/>
        <end position="114"/>
    </location>
</feature>
<dbReference type="Pfam" id="PF01471">
    <property type="entry name" value="PG_binding_1"/>
    <property type="match status" value="2"/>
</dbReference>
<accession>A0A928Z3N1</accession>
<dbReference type="EMBL" id="JADEXQ010000015">
    <property type="protein sequence ID" value="MBE9029403.1"/>
    <property type="molecule type" value="Genomic_DNA"/>
</dbReference>
<organism evidence="2 3">
    <name type="scientific">Romeriopsis navalis LEGE 11480</name>
    <dbReference type="NCBI Taxonomy" id="2777977"/>
    <lineage>
        <taxon>Bacteria</taxon>
        <taxon>Bacillati</taxon>
        <taxon>Cyanobacteriota</taxon>
        <taxon>Cyanophyceae</taxon>
        <taxon>Leptolyngbyales</taxon>
        <taxon>Leptolyngbyaceae</taxon>
        <taxon>Romeriopsis</taxon>
        <taxon>Romeriopsis navalis</taxon>
    </lineage>
</organism>
<evidence type="ECO:0000259" key="1">
    <source>
        <dbReference type="Pfam" id="PF01471"/>
    </source>
</evidence>
<dbReference type="Proteomes" id="UP000625316">
    <property type="component" value="Unassembled WGS sequence"/>
</dbReference>
<comment type="caution">
    <text evidence="2">The sequence shown here is derived from an EMBL/GenBank/DDBJ whole genome shotgun (WGS) entry which is preliminary data.</text>
</comment>
<evidence type="ECO:0000313" key="3">
    <source>
        <dbReference type="Proteomes" id="UP000625316"/>
    </source>
</evidence>
<name>A0A928Z3N1_9CYAN</name>
<protein>
    <submittedName>
        <fullName evidence="2">Peptidoglycan-binding protein</fullName>
    </submittedName>
</protein>
<dbReference type="InterPro" id="IPR036365">
    <property type="entry name" value="PGBD-like_sf"/>
</dbReference>
<dbReference type="SUPFAM" id="SSF47090">
    <property type="entry name" value="PGBD-like"/>
    <property type="match status" value="2"/>
</dbReference>
<dbReference type="Gene3D" id="1.10.101.10">
    <property type="entry name" value="PGBD-like superfamily/PGBD"/>
    <property type="match status" value="2"/>
</dbReference>
<dbReference type="RefSeq" id="WP_264324222.1">
    <property type="nucleotide sequence ID" value="NZ_JADEXQ010000015.1"/>
</dbReference>
<reference evidence="2" key="1">
    <citation type="submission" date="2020-10" db="EMBL/GenBank/DDBJ databases">
        <authorList>
            <person name="Castelo-Branco R."/>
            <person name="Eusebio N."/>
            <person name="Adriana R."/>
            <person name="Vieira A."/>
            <person name="Brugerolle De Fraissinette N."/>
            <person name="Rezende De Castro R."/>
            <person name="Schneider M.P."/>
            <person name="Vasconcelos V."/>
            <person name="Leao P.N."/>
        </authorList>
    </citation>
    <scope>NUCLEOTIDE SEQUENCE</scope>
    <source>
        <strain evidence="2">LEGE 11480</strain>
    </source>
</reference>
<gene>
    <name evidence="2" type="ORF">IQ266_06450</name>
</gene>
<dbReference type="InterPro" id="IPR036366">
    <property type="entry name" value="PGBDSf"/>
</dbReference>
<dbReference type="InterPro" id="IPR002477">
    <property type="entry name" value="Peptidoglycan-bd-like"/>
</dbReference>
<keyword evidence="3" id="KW-1185">Reference proteome</keyword>
<proteinExistence type="predicted"/>
<dbReference type="AlphaFoldDB" id="A0A928Z3N1"/>
<evidence type="ECO:0000313" key="2">
    <source>
        <dbReference type="EMBL" id="MBE9029403.1"/>
    </source>
</evidence>
<sequence length="219" mass="22508">MNPNRTSRRIVAIVGCLGLSTVMWGGASRMVVAQGSAAVPGLIQSPLPARSLLQFGDNGAEVTQLQGILRLMGLYTDAIDGVFDAATQASVLRFQQLAGLEQDGIVGAATWVKLLPPAPGEAAVKVIVPAKTVAPVAAAKPVKPAPKPVAEVGEPVLRNGAEGPAVYKLQRRLSALGFYNGPIDGGFGDVTEAAVKAAQRNAGLDPDGVVGAATWRALR</sequence>